<dbReference type="InterPro" id="IPR004826">
    <property type="entry name" value="bZIP_Maf"/>
</dbReference>
<dbReference type="AlphaFoldDB" id="A0AAV7JFB3"/>
<dbReference type="GO" id="GO:0006355">
    <property type="term" value="P:regulation of DNA-templated transcription"/>
    <property type="evidence" value="ECO:0007669"/>
    <property type="project" value="InterPro"/>
</dbReference>
<protein>
    <recommendedName>
        <fullName evidence="5">Basic leucine zipper domain-containing protein</fullName>
    </recommendedName>
</protein>
<accession>A0AAV7JFB3</accession>
<keyword evidence="7" id="KW-1185">Reference proteome</keyword>
<evidence type="ECO:0000256" key="4">
    <source>
        <dbReference type="SAM" id="Coils"/>
    </source>
</evidence>
<evidence type="ECO:0000256" key="3">
    <source>
        <dbReference type="ARBA" id="ARBA00023163"/>
    </source>
</evidence>
<comment type="caution">
    <text evidence="6">The sequence shown here is derived from an EMBL/GenBank/DDBJ whole genome shotgun (WGS) entry which is preliminary data.</text>
</comment>
<feature type="coiled-coil region" evidence="4">
    <location>
        <begin position="46"/>
        <end position="85"/>
    </location>
</feature>
<keyword evidence="4" id="KW-0175">Coiled coil</keyword>
<reference evidence="6 7" key="1">
    <citation type="journal article" date="2023" name="BMC Biol.">
        <title>The compact genome of the sponge Oopsacas minuta (Hexactinellida) is lacking key metazoan core genes.</title>
        <authorList>
            <person name="Santini S."/>
            <person name="Schenkelaars Q."/>
            <person name="Jourda C."/>
            <person name="Duchesne M."/>
            <person name="Belahbib H."/>
            <person name="Rocher C."/>
            <person name="Selva M."/>
            <person name="Riesgo A."/>
            <person name="Vervoort M."/>
            <person name="Leys S.P."/>
            <person name="Kodjabachian L."/>
            <person name="Le Bivic A."/>
            <person name="Borchiellini C."/>
            <person name="Claverie J.M."/>
            <person name="Renard E."/>
        </authorList>
    </citation>
    <scope>NUCLEOTIDE SEQUENCE [LARGE SCALE GENOMIC DNA]</scope>
    <source>
        <strain evidence="6">SPO-2</strain>
    </source>
</reference>
<feature type="domain" description="Basic leucine zipper" evidence="5">
    <location>
        <begin position="10"/>
        <end position="86"/>
    </location>
</feature>
<dbReference type="Pfam" id="PF03131">
    <property type="entry name" value="bZIP_Maf"/>
    <property type="match status" value="1"/>
</dbReference>
<dbReference type="EMBL" id="JAKMXF010000341">
    <property type="protein sequence ID" value="KAI6647548.1"/>
    <property type="molecule type" value="Genomic_DNA"/>
</dbReference>
<keyword evidence="1" id="KW-0805">Transcription regulation</keyword>
<name>A0AAV7JFB3_9METZ</name>
<evidence type="ECO:0000313" key="6">
    <source>
        <dbReference type="EMBL" id="KAI6647548.1"/>
    </source>
</evidence>
<evidence type="ECO:0000313" key="7">
    <source>
        <dbReference type="Proteomes" id="UP001165289"/>
    </source>
</evidence>
<organism evidence="6 7">
    <name type="scientific">Oopsacas minuta</name>
    <dbReference type="NCBI Taxonomy" id="111878"/>
    <lineage>
        <taxon>Eukaryota</taxon>
        <taxon>Metazoa</taxon>
        <taxon>Porifera</taxon>
        <taxon>Hexactinellida</taxon>
        <taxon>Hexasterophora</taxon>
        <taxon>Lyssacinosida</taxon>
        <taxon>Leucopsacidae</taxon>
        <taxon>Oopsacas</taxon>
    </lineage>
</organism>
<evidence type="ECO:0000259" key="5">
    <source>
        <dbReference type="Pfam" id="PF03131"/>
    </source>
</evidence>
<evidence type="ECO:0000256" key="1">
    <source>
        <dbReference type="ARBA" id="ARBA00023015"/>
    </source>
</evidence>
<keyword evidence="3" id="KW-0804">Transcription</keyword>
<dbReference type="GO" id="GO:0003677">
    <property type="term" value="F:DNA binding"/>
    <property type="evidence" value="ECO:0007669"/>
    <property type="project" value="UniProtKB-KW"/>
</dbReference>
<evidence type="ECO:0000256" key="2">
    <source>
        <dbReference type="ARBA" id="ARBA00023125"/>
    </source>
</evidence>
<gene>
    <name evidence="6" type="ORF">LOD99_8725</name>
</gene>
<keyword evidence="2" id="KW-0238">DNA-binding</keyword>
<proteinExistence type="predicted"/>
<sequence length="112" mass="13309">MDPTFCAVIADIEIKKLNNFIKNNNISPDEAKAIKYSRRLKKMSRYNKAQREKKKRLQKSLEAEKEKLLREYEGIISEVNDLRETKLHLEIMQQLDDLEKQSEQRSSPQIIF</sequence>
<dbReference type="Gene3D" id="1.20.5.170">
    <property type="match status" value="1"/>
</dbReference>
<dbReference type="Proteomes" id="UP001165289">
    <property type="component" value="Unassembled WGS sequence"/>
</dbReference>